<gene>
    <name evidence="1" type="ORF">ACFONA_14805</name>
</gene>
<proteinExistence type="predicted"/>
<dbReference type="Proteomes" id="UP001595713">
    <property type="component" value="Unassembled WGS sequence"/>
</dbReference>
<sequence>MESDRQFYMRRVTCERLAAARAVTAEARDRRMLLVKTYLEKLQAISA</sequence>
<protein>
    <submittedName>
        <fullName evidence="1">Uncharacterized protein</fullName>
    </submittedName>
</protein>
<organism evidence="1 2">
    <name type="scientific">Sphingomonas hylomeconis</name>
    <dbReference type="NCBI Taxonomy" id="1395958"/>
    <lineage>
        <taxon>Bacteria</taxon>
        <taxon>Pseudomonadati</taxon>
        <taxon>Pseudomonadota</taxon>
        <taxon>Alphaproteobacteria</taxon>
        <taxon>Sphingomonadales</taxon>
        <taxon>Sphingomonadaceae</taxon>
        <taxon>Sphingomonas</taxon>
    </lineage>
</organism>
<evidence type="ECO:0000313" key="2">
    <source>
        <dbReference type="Proteomes" id="UP001595713"/>
    </source>
</evidence>
<reference evidence="2" key="1">
    <citation type="journal article" date="2019" name="Int. J. Syst. Evol. Microbiol.">
        <title>The Global Catalogue of Microorganisms (GCM) 10K type strain sequencing project: providing services to taxonomists for standard genome sequencing and annotation.</title>
        <authorList>
            <consortium name="The Broad Institute Genomics Platform"/>
            <consortium name="The Broad Institute Genome Sequencing Center for Infectious Disease"/>
            <person name="Wu L."/>
            <person name="Ma J."/>
        </authorList>
    </citation>
    <scope>NUCLEOTIDE SEQUENCE [LARGE SCALE GENOMIC DNA]</scope>
    <source>
        <strain evidence="2">KCTC 42739</strain>
    </source>
</reference>
<comment type="caution">
    <text evidence="1">The sequence shown here is derived from an EMBL/GenBank/DDBJ whole genome shotgun (WGS) entry which is preliminary data.</text>
</comment>
<dbReference type="EMBL" id="JBHRXP010000007">
    <property type="protein sequence ID" value="MFC3581441.1"/>
    <property type="molecule type" value="Genomic_DNA"/>
</dbReference>
<accession>A0ABV7SZ78</accession>
<keyword evidence="2" id="KW-1185">Reference proteome</keyword>
<name>A0ABV7SZ78_9SPHN</name>
<evidence type="ECO:0000313" key="1">
    <source>
        <dbReference type="EMBL" id="MFC3581441.1"/>
    </source>
</evidence>
<dbReference type="RefSeq" id="WP_261292703.1">
    <property type="nucleotide sequence ID" value="NZ_JANQBK010000001.1"/>
</dbReference>